<dbReference type="SUPFAM" id="SSF52418">
    <property type="entry name" value="Nucleoside phosphorylase/phosphoribosyltransferase catalytic domain"/>
    <property type="match status" value="1"/>
</dbReference>
<dbReference type="Pfam" id="PF07831">
    <property type="entry name" value="PYNP_C"/>
    <property type="match status" value="1"/>
</dbReference>
<dbReference type="Proteomes" id="UP000249799">
    <property type="component" value="Chromosome"/>
</dbReference>
<proteinExistence type="predicted"/>
<dbReference type="Gene3D" id="1.20.970.50">
    <property type="match status" value="1"/>
</dbReference>
<name>A0A2Z4FIC1_9DELT</name>
<evidence type="ECO:0000313" key="2">
    <source>
        <dbReference type="Proteomes" id="UP000249799"/>
    </source>
</evidence>
<dbReference type="EC" id="2.4.2.4" evidence="1"/>
<dbReference type="InterPro" id="IPR017872">
    <property type="entry name" value="Pyrmidine_PPase_CS"/>
</dbReference>
<gene>
    <name evidence="1" type="ORF">DN745_04750</name>
</gene>
<dbReference type="InterPro" id="IPR035902">
    <property type="entry name" value="Nuc_phospho_transferase"/>
</dbReference>
<dbReference type="Gene3D" id="3.90.1170.30">
    <property type="entry name" value="Pyrimidine nucleoside phosphorylase-like, C-terminal domain"/>
    <property type="match status" value="1"/>
</dbReference>
<keyword evidence="1" id="KW-0808">Transferase</keyword>
<dbReference type="Pfam" id="PF00591">
    <property type="entry name" value="Glycos_transf_3"/>
    <property type="match status" value="1"/>
</dbReference>
<dbReference type="GO" id="GO:0005829">
    <property type="term" value="C:cytosol"/>
    <property type="evidence" value="ECO:0007669"/>
    <property type="project" value="TreeGrafter"/>
</dbReference>
<dbReference type="InterPro" id="IPR013102">
    <property type="entry name" value="PYNP_C"/>
</dbReference>
<dbReference type="KEGG" id="bsed:DN745_04750"/>
<dbReference type="OrthoDB" id="341217at2"/>
<dbReference type="AlphaFoldDB" id="A0A2Z4FIC1"/>
<reference evidence="1 2" key="1">
    <citation type="submission" date="2018-06" db="EMBL/GenBank/DDBJ databases">
        <title>Lujinxingia sediminis gen. nov. sp. nov., a new facultative anaerobic member of the class Deltaproteobacteria, and proposal of Lujinxingaceae fam. nov.</title>
        <authorList>
            <person name="Guo L.-Y."/>
            <person name="Li C.-M."/>
            <person name="Wang S."/>
            <person name="Du Z.-J."/>
        </authorList>
    </citation>
    <scope>NUCLEOTIDE SEQUENCE [LARGE SCALE GENOMIC DNA]</scope>
    <source>
        <strain evidence="1 2">FA350</strain>
    </source>
</reference>
<dbReference type="Gene3D" id="3.40.1030.10">
    <property type="entry name" value="Nucleoside phosphorylase/phosphoribosyltransferase catalytic domain"/>
    <property type="match status" value="1"/>
</dbReference>
<keyword evidence="1" id="KW-0328">Glycosyltransferase</keyword>
<sequence>MSTDDYIMEQAPGLGLATEMPARIADSFRHVRAKINGEPFDDAALLAVMEDVVSGRYGEVHVASFLSACAGGKMSVAETIALTRAMVSVGDQLHWEHAPMVDKHCVGGLPGNRTTPIVVATVAACGLYMPKTSSRAITSAAGTADTMETLTTVNLSLDEIRNVVDAEGGCIAWGGSMRLSPADDILIGVERSLKLNNVNQLVASILSKKAAAGSSHILIDIPVGPSVKFKTAKAADALTLLMQAVAKPLGLNLKIIQSDGRQPVGRGIGAALEARDILAVLQNDPDAPQDLRRRSAMLAGHLLEIGGVASPGEGMKMADAVIEGGRAWSKFEAICEAQGGLRRPPTATFQRDFLATRAGVVESIQNRKLATVAKLAGAPQTSAAGLEFLAPIGTAVEKGQPLFIVHAESPDALQTALEYAEKRPDIVALGRA</sequence>
<dbReference type="RefSeq" id="WP_111332627.1">
    <property type="nucleotide sequence ID" value="NZ_CP030032.1"/>
</dbReference>
<dbReference type="SUPFAM" id="SSF47648">
    <property type="entry name" value="Nucleoside phosphorylase/phosphoribosyltransferase N-terminal domain"/>
    <property type="match status" value="1"/>
</dbReference>
<dbReference type="GO" id="GO:0004645">
    <property type="term" value="F:1,4-alpha-oligoglucan phosphorylase activity"/>
    <property type="evidence" value="ECO:0007669"/>
    <property type="project" value="InterPro"/>
</dbReference>
<dbReference type="EMBL" id="CP030032">
    <property type="protein sequence ID" value="AWV88682.1"/>
    <property type="molecule type" value="Genomic_DNA"/>
</dbReference>
<dbReference type="SUPFAM" id="SSF54680">
    <property type="entry name" value="Pyrimidine nucleoside phosphorylase C-terminal domain"/>
    <property type="match status" value="1"/>
</dbReference>
<dbReference type="InterPro" id="IPR013466">
    <property type="entry name" value="Thymidine/AMP_Pase"/>
</dbReference>
<dbReference type="SMART" id="SM00941">
    <property type="entry name" value="PYNP_C"/>
    <property type="match status" value="1"/>
</dbReference>
<dbReference type="InterPro" id="IPR036566">
    <property type="entry name" value="PYNP-like_C_sf"/>
</dbReference>
<dbReference type="PROSITE" id="PS00647">
    <property type="entry name" value="THYMID_PHOSPHORYLASE"/>
    <property type="match status" value="1"/>
</dbReference>
<protein>
    <submittedName>
        <fullName evidence="1">Thymidine phosphorylase</fullName>
        <ecNumber evidence="1">2.4.2.4</ecNumber>
    </submittedName>
</protein>
<dbReference type="InterPro" id="IPR036320">
    <property type="entry name" value="Glycosyl_Trfase_fam3_N_dom_sf"/>
</dbReference>
<dbReference type="InterPro" id="IPR017459">
    <property type="entry name" value="Glycosyl_Trfase_fam3_N_dom"/>
</dbReference>
<dbReference type="GO" id="GO:0006213">
    <property type="term" value="P:pyrimidine nucleoside metabolic process"/>
    <property type="evidence" value="ECO:0007669"/>
    <property type="project" value="InterPro"/>
</dbReference>
<dbReference type="NCBIfam" id="TIGR02645">
    <property type="entry name" value="ARCH_P_rylase"/>
    <property type="match status" value="1"/>
</dbReference>
<dbReference type="PANTHER" id="PTHR10515">
    <property type="entry name" value="THYMIDINE PHOSPHORYLASE"/>
    <property type="match status" value="1"/>
</dbReference>
<organism evidence="1 2">
    <name type="scientific">Bradymonas sediminis</name>
    <dbReference type="NCBI Taxonomy" id="1548548"/>
    <lineage>
        <taxon>Bacteria</taxon>
        <taxon>Deltaproteobacteria</taxon>
        <taxon>Bradymonadales</taxon>
        <taxon>Bradymonadaceae</taxon>
        <taxon>Bradymonas</taxon>
    </lineage>
</organism>
<accession>A0A2Z4FIC1</accession>
<dbReference type="PANTHER" id="PTHR10515:SF0">
    <property type="entry name" value="THYMIDINE PHOSPHORYLASE"/>
    <property type="match status" value="1"/>
</dbReference>
<dbReference type="GO" id="GO:0009032">
    <property type="term" value="F:thymidine phosphorylase activity"/>
    <property type="evidence" value="ECO:0007669"/>
    <property type="project" value="UniProtKB-EC"/>
</dbReference>
<dbReference type="InterPro" id="IPR000053">
    <property type="entry name" value="Thymidine/pyrmidine_PPase"/>
</dbReference>
<dbReference type="NCBIfam" id="NF003338">
    <property type="entry name" value="PRK04350.1"/>
    <property type="match status" value="1"/>
</dbReference>
<dbReference type="GO" id="GO:0006206">
    <property type="term" value="P:pyrimidine nucleobase metabolic process"/>
    <property type="evidence" value="ECO:0007669"/>
    <property type="project" value="InterPro"/>
</dbReference>
<dbReference type="InterPro" id="IPR000312">
    <property type="entry name" value="Glycosyl_Trfase_fam3"/>
</dbReference>
<keyword evidence="2" id="KW-1185">Reference proteome</keyword>
<dbReference type="Pfam" id="PF02885">
    <property type="entry name" value="Glycos_trans_3N"/>
    <property type="match status" value="1"/>
</dbReference>
<evidence type="ECO:0000313" key="1">
    <source>
        <dbReference type="EMBL" id="AWV88682.1"/>
    </source>
</evidence>